<dbReference type="InterPro" id="IPR013154">
    <property type="entry name" value="ADH-like_N"/>
</dbReference>
<dbReference type="InterPro" id="IPR011032">
    <property type="entry name" value="GroES-like_sf"/>
</dbReference>
<dbReference type="Pfam" id="PF08240">
    <property type="entry name" value="ADH_N"/>
    <property type="match status" value="1"/>
</dbReference>
<evidence type="ECO:0000256" key="3">
    <source>
        <dbReference type="ARBA" id="ARBA00023002"/>
    </source>
</evidence>
<accession>A0ABC8U9G9</accession>
<dbReference type="InterPro" id="IPR047109">
    <property type="entry name" value="CAD-like"/>
</dbReference>
<keyword evidence="4" id="KW-1133">Transmembrane helix</keyword>
<evidence type="ECO:0000313" key="6">
    <source>
        <dbReference type="EMBL" id="CAK9175606.1"/>
    </source>
</evidence>
<sequence length="86" mass="9717">MRTPACRQKSIFLGVKALFGLLLVVVQYRVRVDFSIPIESFLDPPEFMATGDKDVRFKVLYCGICHSDLHMVKNQWGVTAYPVVPG</sequence>
<evidence type="ECO:0000256" key="2">
    <source>
        <dbReference type="ARBA" id="ARBA00022833"/>
    </source>
</evidence>
<dbReference type="PANTHER" id="PTHR42683">
    <property type="entry name" value="ALDEHYDE REDUCTASE"/>
    <property type="match status" value="1"/>
</dbReference>
<evidence type="ECO:0000256" key="4">
    <source>
        <dbReference type="SAM" id="Phobius"/>
    </source>
</evidence>
<dbReference type="GO" id="GO:0016491">
    <property type="term" value="F:oxidoreductase activity"/>
    <property type="evidence" value="ECO:0007669"/>
    <property type="project" value="UniProtKB-KW"/>
</dbReference>
<keyword evidence="1" id="KW-0479">Metal-binding</keyword>
<proteinExistence type="predicted"/>
<evidence type="ECO:0000313" key="7">
    <source>
        <dbReference type="Proteomes" id="UP001642360"/>
    </source>
</evidence>
<organism evidence="6 7">
    <name type="scientific">Ilex paraguariensis</name>
    <name type="common">yerba mate</name>
    <dbReference type="NCBI Taxonomy" id="185542"/>
    <lineage>
        <taxon>Eukaryota</taxon>
        <taxon>Viridiplantae</taxon>
        <taxon>Streptophyta</taxon>
        <taxon>Embryophyta</taxon>
        <taxon>Tracheophyta</taxon>
        <taxon>Spermatophyta</taxon>
        <taxon>Magnoliopsida</taxon>
        <taxon>eudicotyledons</taxon>
        <taxon>Gunneridae</taxon>
        <taxon>Pentapetalae</taxon>
        <taxon>asterids</taxon>
        <taxon>campanulids</taxon>
        <taxon>Aquifoliales</taxon>
        <taxon>Aquifoliaceae</taxon>
        <taxon>Ilex</taxon>
    </lineage>
</organism>
<keyword evidence="3" id="KW-0560">Oxidoreductase</keyword>
<dbReference type="Proteomes" id="UP001642360">
    <property type="component" value="Unassembled WGS sequence"/>
</dbReference>
<reference evidence="6 7" key="1">
    <citation type="submission" date="2024-02" db="EMBL/GenBank/DDBJ databases">
        <authorList>
            <person name="Vignale AGUSTIN F."/>
            <person name="Sosa J E."/>
            <person name="Modenutti C."/>
        </authorList>
    </citation>
    <scope>NUCLEOTIDE SEQUENCE [LARGE SCALE GENOMIC DNA]</scope>
</reference>
<evidence type="ECO:0000259" key="5">
    <source>
        <dbReference type="Pfam" id="PF08240"/>
    </source>
</evidence>
<evidence type="ECO:0000256" key="1">
    <source>
        <dbReference type="ARBA" id="ARBA00022723"/>
    </source>
</evidence>
<dbReference type="AlphaFoldDB" id="A0ABC8U9G9"/>
<dbReference type="GO" id="GO:0046872">
    <property type="term" value="F:metal ion binding"/>
    <property type="evidence" value="ECO:0007669"/>
    <property type="project" value="UniProtKB-KW"/>
</dbReference>
<dbReference type="SUPFAM" id="SSF50129">
    <property type="entry name" value="GroES-like"/>
    <property type="match status" value="1"/>
</dbReference>
<feature type="transmembrane region" description="Helical" evidence="4">
    <location>
        <begin position="12"/>
        <end position="30"/>
    </location>
</feature>
<protein>
    <recommendedName>
        <fullName evidence="5">Alcohol dehydrogenase-like N-terminal domain-containing protein</fullName>
    </recommendedName>
</protein>
<keyword evidence="4" id="KW-0812">Transmembrane</keyword>
<dbReference type="Gene3D" id="3.90.180.10">
    <property type="entry name" value="Medium-chain alcohol dehydrogenases, catalytic domain"/>
    <property type="match status" value="1"/>
</dbReference>
<feature type="non-terminal residue" evidence="6">
    <location>
        <position position="86"/>
    </location>
</feature>
<gene>
    <name evidence="6" type="ORF">ILEXP_LOCUS45415</name>
</gene>
<dbReference type="EMBL" id="CAUOFW020006658">
    <property type="protein sequence ID" value="CAK9175606.1"/>
    <property type="molecule type" value="Genomic_DNA"/>
</dbReference>
<feature type="domain" description="Alcohol dehydrogenase-like N-terminal" evidence="5">
    <location>
        <begin position="51"/>
        <end position="86"/>
    </location>
</feature>
<comment type="caution">
    <text evidence="6">The sequence shown here is derived from an EMBL/GenBank/DDBJ whole genome shotgun (WGS) entry which is preliminary data.</text>
</comment>
<name>A0ABC8U9G9_9AQUA</name>
<keyword evidence="7" id="KW-1185">Reference proteome</keyword>
<keyword evidence="4" id="KW-0472">Membrane</keyword>
<keyword evidence="2" id="KW-0862">Zinc</keyword>